<dbReference type="Gene3D" id="3.40.50.9100">
    <property type="entry name" value="Dehydroquinase, class II"/>
    <property type="match status" value="1"/>
</dbReference>
<evidence type="ECO:0000256" key="1">
    <source>
        <dbReference type="ARBA" id="ARBA00012060"/>
    </source>
</evidence>
<accession>A0A1V9YKK2</accession>
<protein>
    <recommendedName>
        <fullName evidence="1">3-dehydroquinate dehydratase</fullName>
        <ecNumber evidence="1">4.2.1.10</ecNumber>
    </recommendedName>
</protein>
<keyword evidence="2" id="KW-0456">Lyase</keyword>
<reference evidence="4 5" key="1">
    <citation type="journal article" date="2014" name="Genome Biol. Evol.">
        <title>The secreted proteins of Achlya hypogyna and Thraustotheca clavata identify the ancestral oomycete secretome and reveal gene acquisitions by horizontal gene transfer.</title>
        <authorList>
            <person name="Misner I."/>
            <person name="Blouin N."/>
            <person name="Leonard G."/>
            <person name="Richards T.A."/>
            <person name="Lane C.E."/>
        </authorList>
    </citation>
    <scope>NUCLEOTIDE SEQUENCE [LARGE SCALE GENOMIC DNA]</scope>
    <source>
        <strain evidence="4 5">ATCC 48635</strain>
    </source>
</reference>
<dbReference type="InterPro" id="IPR036441">
    <property type="entry name" value="DHquinase_II_sf"/>
</dbReference>
<evidence type="ECO:0000313" key="4">
    <source>
        <dbReference type="EMBL" id="OQR86254.1"/>
    </source>
</evidence>
<dbReference type="GO" id="GO:0003855">
    <property type="term" value="F:3-dehydroquinate dehydratase activity"/>
    <property type="evidence" value="ECO:0007669"/>
    <property type="project" value="UniProtKB-EC"/>
</dbReference>
<gene>
    <name evidence="4" type="ORF">ACHHYP_10774</name>
</gene>
<feature type="region of interest" description="Disordered" evidence="3">
    <location>
        <begin position="72"/>
        <end position="100"/>
    </location>
</feature>
<keyword evidence="5" id="KW-1185">Reference proteome</keyword>
<proteinExistence type="predicted"/>
<dbReference type="Pfam" id="PF01220">
    <property type="entry name" value="DHquinase_II"/>
    <property type="match status" value="1"/>
</dbReference>
<dbReference type="SUPFAM" id="SSF52304">
    <property type="entry name" value="Type II 3-dehydroquinate dehydratase"/>
    <property type="match status" value="1"/>
</dbReference>
<feature type="region of interest" description="Disordered" evidence="3">
    <location>
        <begin position="36"/>
        <end position="56"/>
    </location>
</feature>
<comment type="caution">
    <text evidence="4">The sequence shown here is derived from an EMBL/GenBank/DDBJ whole genome shotgun (WGS) entry which is preliminary data.</text>
</comment>
<dbReference type="InterPro" id="IPR001874">
    <property type="entry name" value="DHquinase_II"/>
</dbReference>
<dbReference type="AlphaFoldDB" id="A0A1V9YKK2"/>
<evidence type="ECO:0000256" key="2">
    <source>
        <dbReference type="ARBA" id="ARBA00023239"/>
    </source>
</evidence>
<evidence type="ECO:0000313" key="5">
    <source>
        <dbReference type="Proteomes" id="UP000243579"/>
    </source>
</evidence>
<dbReference type="OrthoDB" id="63916at2759"/>
<feature type="compositionally biased region" description="Polar residues" evidence="3">
    <location>
        <begin position="85"/>
        <end position="100"/>
    </location>
</feature>
<dbReference type="EMBL" id="JNBR01001522">
    <property type="protein sequence ID" value="OQR86254.1"/>
    <property type="molecule type" value="Genomic_DNA"/>
</dbReference>
<sequence>MWSVARRRAALATGIRRAFATKKSADDYFLPNLFQSSQPALGQGPPTSIDHGNDTSFDSDIDLLDAELSSILGPLPDRDDDSPYDHSTPSPRPDTTQDTTILRVPPQAPPILRSVDSATPSIAPVRKAGPTVSDIHIINGPCSLVQGNVIAGYVARLVRRPIDRRTQASWPQLEAQLRAAAGSLSVTATHTNHEGSVVDHLLASAASTTVILNAGGLVDKYPAIQRALQLTSARVILINPAHAPEQLSHPALRYICGTSNAVAGMTSKVGFGAHSYELAMQAALRQS</sequence>
<dbReference type="EC" id="4.2.1.10" evidence="1"/>
<organism evidence="4 5">
    <name type="scientific">Achlya hypogyna</name>
    <name type="common">Oomycete</name>
    <name type="synonym">Protoachlya hypogyna</name>
    <dbReference type="NCBI Taxonomy" id="1202772"/>
    <lineage>
        <taxon>Eukaryota</taxon>
        <taxon>Sar</taxon>
        <taxon>Stramenopiles</taxon>
        <taxon>Oomycota</taxon>
        <taxon>Saprolegniomycetes</taxon>
        <taxon>Saprolegniales</taxon>
        <taxon>Achlyaceae</taxon>
        <taxon>Achlya</taxon>
    </lineage>
</organism>
<evidence type="ECO:0000256" key="3">
    <source>
        <dbReference type="SAM" id="MobiDB-lite"/>
    </source>
</evidence>
<dbReference type="Proteomes" id="UP000243579">
    <property type="component" value="Unassembled WGS sequence"/>
</dbReference>
<name>A0A1V9YKK2_ACHHY</name>